<evidence type="ECO:0000313" key="2">
    <source>
        <dbReference type="EMBL" id="KAG7299629.1"/>
    </source>
</evidence>
<evidence type="ECO:0000313" key="3">
    <source>
        <dbReference type="Proteomes" id="UP000823941"/>
    </source>
</evidence>
<feature type="compositionally biased region" description="Low complexity" evidence="1">
    <location>
        <begin position="1"/>
        <end position="16"/>
    </location>
</feature>
<evidence type="ECO:0000256" key="1">
    <source>
        <dbReference type="SAM" id="MobiDB-lite"/>
    </source>
</evidence>
<dbReference type="Proteomes" id="UP000823941">
    <property type="component" value="Chromosome 22"/>
</dbReference>
<accession>A0ABQ7Q4J1</accession>
<gene>
    <name evidence="2" type="ORF">JYU34_016616</name>
</gene>
<organism evidence="2 3">
    <name type="scientific">Plutella xylostella</name>
    <name type="common">Diamondback moth</name>
    <name type="synonym">Plutella maculipennis</name>
    <dbReference type="NCBI Taxonomy" id="51655"/>
    <lineage>
        <taxon>Eukaryota</taxon>
        <taxon>Metazoa</taxon>
        <taxon>Ecdysozoa</taxon>
        <taxon>Arthropoda</taxon>
        <taxon>Hexapoda</taxon>
        <taxon>Insecta</taxon>
        <taxon>Pterygota</taxon>
        <taxon>Neoptera</taxon>
        <taxon>Endopterygota</taxon>
        <taxon>Lepidoptera</taxon>
        <taxon>Glossata</taxon>
        <taxon>Ditrysia</taxon>
        <taxon>Yponomeutoidea</taxon>
        <taxon>Plutellidae</taxon>
        <taxon>Plutella</taxon>
    </lineage>
</organism>
<reference evidence="2 3" key="1">
    <citation type="submission" date="2021-06" db="EMBL/GenBank/DDBJ databases">
        <title>A haploid diamondback moth (Plutella xylostella L.) genome assembly resolves 31 chromosomes and identifies a diamide resistance mutation.</title>
        <authorList>
            <person name="Ward C.M."/>
            <person name="Perry K.D."/>
            <person name="Baker G."/>
            <person name="Powis K."/>
            <person name="Heckel D.G."/>
            <person name="Baxter S.W."/>
        </authorList>
    </citation>
    <scope>NUCLEOTIDE SEQUENCE [LARGE SCALE GENOMIC DNA]</scope>
    <source>
        <strain evidence="2 3">LV</strain>
        <tissue evidence="2">Single pupa</tissue>
    </source>
</reference>
<keyword evidence="3" id="KW-1185">Reference proteome</keyword>
<sequence>MDKFLSRSSSSSSLNNKRNRDEDTSDGWQLPKRTATVSSSETASEKPRFTTPNRFSNLSVDPTQGLSEPLKHAVSVRKNPTRVPPIIIQIKDKWTHGTIKGMIEKIDKNFHLQYRNNNRVAVQCYSAATHK</sequence>
<dbReference type="EMBL" id="JAHIBW010000022">
    <property type="protein sequence ID" value="KAG7299629.1"/>
    <property type="molecule type" value="Genomic_DNA"/>
</dbReference>
<comment type="caution">
    <text evidence="2">The sequence shown here is derived from an EMBL/GenBank/DDBJ whole genome shotgun (WGS) entry which is preliminary data.</text>
</comment>
<name>A0ABQ7Q4J1_PLUXY</name>
<feature type="region of interest" description="Disordered" evidence="1">
    <location>
        <begin position="1"/>
        <end position="70"/>
    </location>
</feature>
<protein>
    <submittedName>
        <fullName evidence="2">Uncharacterized protein</fullName>
    </submittedName>
</protein>
<proteinExistence type="predicted"/>
<feature type="compositionally biased region" description="Polar residues" evidence="1">
    <location>
        <begin position="50"/>
        <end position="66"/>
    </location>
</feature>